<gene>
    <name evidence="2" type="ORF">DVH24_029014</name>
</gene>
<dbReference type="Gene3D" id="3.30.200.20">
    <property type="entry name" value="Phosphorylase Kinase, domain 1"/>
    <property type="match status" value="1"/>
</dbReference>
<dbReference type="PROSITE" id="PS51910">
    <property type="entry name" value="GH18_2"/>
    <property type="match status" value="1"/>
</dbReference>
<reference evidence="2 3" key="1">
    <citation type="submission" date="2018-10" db="EMBL/GenBank/DDBJ databases">
        <title>A high-quality apple genome assembly.</title>
        <authorList>
            <person name="Hu J."/>
        </authorList>
    </citation>
    <scope>NUCLEOTIDE SEQUENCE [LARGE SCALE GENOMIC DNA]</scope>
    <source>
        <strain evidence="3">cv. HFTH1</strain>
        <tissue evidence="2">Young leaf</tissue>
    </source>
</reference>
<dbReference type="InterPro" id="IPR001223">
    <property type="entry name" value="Glyco_hydro18_cat"/>
</dbReference>
<dbReference type="SUPFAM" id="SSF51445">
    <property type="entry name" value="(Trans)glycosidases"/>
    <property type="match status" value="1"/>
</dbReference>
<dbReference type="AlphaFoldDB" id="A0A498HZF4"/>
<feature type="domain" description="GH18" evidence="1">
    <location>
        <begin position="1"/>
        <end position="55"/>
    </location>
</feature>
<dbReference type="Proteomes" id="UP000290289">
    <property type="component" value="Chromosome 15"/>
</dbReference>
<keyword evidence="3" id="KW-1185">Reference proteome</keyword>
<dbReference type="InterPro" id="IPR017853">
    <property type="entry name" value="GH"/>
</dbReference>
<proteinExistence type="predicted"/>
<comment type="caution">
    <text evidence="2">The sequence shown here is derived from an EMBL/GenBank/DDBJ whole genome shotgun (WGS) entry which is preliminary data.</text>
</comment>
<dbReference type="Gene3D" id="3.20.20.80">
    <property type="entry name" value="Glycosidases"/>
    <property type="match status" value="1"/>
</dbReference>
<organism evidence="2 3">
    <name type="scientific">Malus domestica</name>
    <name type="common">Apple</name>
    <name type="synonym">Pyrus malus</name>
    <dbReference type="NCBI Taxonomy" id="3750"/>
    <lineage>
        <taxon>Eukaryota</taxon>
        <taxon>Viridiplantae</taxon>
        <taxon>Streptophyta</taxon>
        <taxon>Embryophyta</taxon>
        <taxon>Tracheophyta</taxon>
        <taxon>Spermatophyta</taxon>
        <taxon>Magnoliopsida</taxon>
        <taxon>eudicotyledons</taxon>
        <taxon>Gunneridae</taxon>
        <taxon>Pentapetalae</taxon>
        <taxon>rosids</taxon>
        <taxon>fabids</taxon>
        <taxon>Rosales</taxon>
        <taxon>Rosaceae</taxon>
        <taxon>Amygdaloideae</taxon>
        <taxon>Maleae</taxon>
        <taxon>Malus</taxon>
    </lineage>
</organism>
<dbReference type="GO" id="GO:0005975">
    <property type="term" value="P:carbohydrate metabolic process"/>
    <property type="evidence" value="ECO:0007669"/>
    <property type="project" value="InterPro"/>
</dbReference>
<evidence type="ECO:0000313" key="2">
    <source>
        <dbReference type="EMBL" id="RXH74293.1"/>
    </source>
</evidence>
<evidence type="ECO:0000313" key="3">
    <source>
        <dbReference type="Proteomes" id="UP000290289"/>
    </source>
</evidence>
<dbReference type="STRING" id="3750.A0A498HZF4"/>
<accession>A0A498HZF4</accession>
<name>A0A498HZF4_MALDO</name>
<protein>
    <recommendedName>
        <fullName evidence="1">GH18 domain-containing protein</fullName>
    </recommendedName>
</protein>
<dbReference type="EMBL" id="RDQH01000341">
    <property type="protein sequence ID" value="RXH74293.1"/>
    <property type="molecule type" value="Genomic_DNA"/>
</dbReference>
<evidence type="ECO:0000259" key="1">
    <source>
        <dbReference type="PROSITE" id="PS51910"/>
    </source>
</evidence>
<sequence>MVGSTWINFDDAEAIRAKIAYVKAKKLLGTNMFQVSNDDENWALSRAGMIVLGRSRSTSTSAVDSDAPNLKVYHFSSLKAATNNFSIENKLGEGGFGPRLQGNIWYIF</sequence>